<keyword evidence="1" id="KW-0732">Signal</keyword>
<dbReference type="PROSITE" id="PS51820">
    <property type="entry name" value="PA14"/>
    <property type="match status" value="1"/>
</dbReference>
<dbReference type="AlphaFoldDB" id="A0A2J7ZIZ5"/>
<dbReference type="Proteomes" id="UP000236333">
    <property type="component" value="Unassembled WGS sequence"/>
</dbReference>
<dbReference type="Gene3D" id="2.160.20.10">
    <property type="entry name" value="Single-stranded right-handed beta-helix, Pectin lyase-like"/>
    <property type="match status" value="1"/>
</dbReference>
<proteinExistence type="predicted"/>
<dbReference type="PANTHER" id="PTHR46769">
    <property type="entry name" value="POLYCYSTIC KIDNEY AND HEPATIC DISEASE 1 (AUTOSOMAL RECESSIVE)-LIKE 1"/>
    <property type="match status" value="1"/>
</dbReference>
<dbReference type="InterPro" id="IPR012334">
    <property type="entry name" value="Pectin_lyas_fold"/>
</dbReference>
<reference evidence="3 4" key="1">
    <citation type="journal article" date="2017" name="Mol. Biol. Evol.">
        <title>The 4-celled Tetrabaena socialis nuclear genome reveals the essential components for genetic control of cell number at the origin of multicellularity in the volvocine lineage.</title>
        <authorList>
            <person name="Featherston J."/>
            <person name="Arakaki Y."/>
            <person name="Hanschen E.R."/>
            <person name="Ferris P.J."/>
            <person name="Michod R.E."/>
            <person name="Olson B.J.S.C."/>
            <person name="Nozaki H."/>
            <person name="Durand P.M."/>
        </authorList>
    </citation>
    <scope>NUCLEOTIDE SEQUENCE [LARGE SCALE GENOMIC DNA]</scope>
    <source>
        <strain evidence="3 4">NIES-571</strain>
    </source>
</reference>
<dbReference type="SUPFAM" id="SSF56988">
    <property type="entry name" value="Anthrax protective antigen"/>
    <property type="match status" value="1"/>
</dbReference>
<dbReference type="InterPro" id="IPR052387">
    <property type="entry name" value="Fibrocystin"/>
</dbReference>
<accession>A0A2J7ZIZ5</accession>
<keyword evidence="4" id="KW-1185">Reference proteome</keyword>
<dbReference type="OrthoDB" id="2016282at2759"/>
<organism evidence="3 4">
    <name type="scientific">Tetrabaena socialis</name>
    <dbReference type="NCBI Taxonomy" id="47790"/>
    <lineage>
        <taxon>Eukaryota</taxon>
        <taxon>Viridiplantae</taxon>
        <taxon>Chlorophyta</taxon>
        <taxon>core chlorophytes</taxon>
        <taxon>Chlorophyceae</taxon>
        <taxon>CS clade</taxon>
        <taxon>Chlamydomonadales</taxon>
        <taxon>Tetrabaenaceae</taxon>
        <taxon>Tetrabaena</taxon>
    </lineage>
</organism>
<feature type="domain" description="PA14" evidence="2">
    <location>
        <begin position="323"/>
        <end position="467"/>
    </location>
</feature>
<dbReference type="InterPro" id="IPR055401">
    <property type="entry name" value="CEMIP_beta-hel_dom"/>
</dbReference>
<feature type="non-terminal residue" evidence="3">
    <location>
        <position position="679"/>
    </location>
</feature>
<dbReference type="Pfam" id="PF24606">
    <property type="entry name" value="CEMIP_beta-hel"/>
    <property type="match status" value="1"/>
</dbReference>
<dbReference type="PANTHER" id="PTHR46769:SF2">
    <property type="entry name" value="FIBROCYSTIN-L ISOFORM 2 PRECURSOR-RELATED"/>
    <property type="match status" value="1"/>
</dbReference>
<dbReference type="EMBL" id="PGGS01001577">
    <property type="protein sequence ID" value="PNH00239.1"/>
    <property type="molecule type" value="Genomic_DNA"/>
</dbReference>
<evidence type="ECO:0000313" key="3">
    <source>
        <dbReference type="EMBL" id="PNH00239.1"/>
    </source>
</evidence>
<dbReference type="InterPro" id="IPR037524">
    <property type="entry name" value="PA14/GLEYA"/>
</dbReference>
<comment type="caution">
    <text evidence="3">The sequence shown here is derived from an EMBL/GenBank/DDBJ whole genome shotgun (WGS) entry which is preliminary data.</text>
</comment>
<evidence type="ECO:0000259" key="2">
    <source>
        <dbReference type="PROSITE" id="PS51820"/>
    </source>
</evidence>
<dbReference type="InterPro" id="IPR011050">
    <property type="entry name" value="Pectin_lyase_fold/virulence"/>
</dbReference>
<protein>
    <submittedName>
        <fullName evidence="3">Fibrocystin-L</fullName>
    </submittedName>
</protein>
<dbReference type="SUPFAM" id="SSF51126">
    <property type="entry name" value="Pectin lyase-like"/>
    <property type="match status" value="1"/>
</dbReference>
<evidence type="ECO:0000313" key="4">
    <source>
        <dbReference type="Proteomes" id="UP000236333"/>
    </source>
</evidence>
<evidence type="ECO:0000256" key="1">
    <source>
        <dbReference type="ARBA" id="ARBA00022729"/>
    </source>
</evidence>
<sequence length="679" mass="71528">MTVAQAEEAAIWLDVFALEQQLPASPLPGHVATAEPQQQLQQQLLQSAAAAADGGGGAASGSNWRLEAARAAIREAGAVLVCLLPPGAGGGHASGGNTSFSSAGLGGASVRYGRPSLDEGAGAPLPPALRRTWCLWELATALRLRGPDAIVLLAPPPPDAPSRPTAAAAVQSPPPPLPWMPYGPSAGRSCLFLGAAALSLSLHRSGASCAADRAALMADMRPPTGGPPAASAAVHASAASTPAELDATEAALRLFVALQPSGYDAELEEHRLRTAPEAAAAARGAPALPGSGPGGCSGGAVAGGGGGSGSCWRLEPLWGLLADGAGPRCVIISSPQDFVTYYPAVSNQWYTAPTWLMWPSAGSPDPSIATDYFAGRFTFHMRINTTGAYAFQFTVDDNCMLYIDGVYAGSRDNRPIRTLLSAGVHSRASSPVVRRFVVTYLEYAGNTNIDLLWDAGDGLGDADSERYMFGATILVNTPAGKPRANLRFNNAEFRQTGQAFRLGRYSIHFHMHGDLAYASYLRGCAIHHTYNRALTIHGSHRVLVQNNTAYNVMGHTFFLEDGIETGNLFEGNLGMSTKASSALLNTDTTPATFWVTNPNNTYRNNVAAGSDAYGFWYRFLDNPEGPSFTRSVCPKFTPLGAFTNNSAHSNIFYGLRVHPEYYPKQDPCNSGTFVQMPAV</sequence>
<gene>
    <name evidence="3" type="ORF">TSOC_013950</name>
</gene>
<name>A0A2J7ZIZ5_9CHLO</name>